<dbReference type="InterPro" id="IPR026854">
    <property type="entry name" value="VPS13_N"/>
</dbReference>
<gene>
    <name evidence="4" type="ORF">DILT_LOCUS7731</name>
</gene>
<feature type="domain" description="Chorein N-terminal" evidence="3">
    <location>
        <begin position="2"/>
        <end position="94"/>
    </location>
</feature>
<protein>
    <recommendedName>
        <fullName evidence="3">Chorein N-terminal domain-containing protein</fullName>
    </recommendedName>
</protein>
<reference evidence="4 5" key="1">
    <citation type="submission" date="2018-11" db="EMBL/GenBank/DDBJ databases">
        <authorList>
            <consortium name="Pathogen Informatics"/>
        </authorList>
    </citation>
    <scope>NUCLEOTIDE SEQUENCE [LARGE SCALE GENOMIC DNA]</scope>
</reference>
<dbReference type="EMBL" id="UYRU01052513">
    <property type="protein sequence ID" value="VDN11900.1"/>
    <property type="molecule type" value="Genomic_DNA"/>
</dbReference>
<sequence length="98" mass="10756">MVFESLVADVINRFLGSYLEKLNASQLRLGLLSGNVVLENVAVRTTAFDDLSLPVRVLHGHIGRLTLQIPFKNLYTEPVIAELDGLHILAVPNSGTFI</sequence>
<evidence type="ECO:0000256" key="2">
    <source>
        <dbReference type="ARBA" id="ARBA00022448"/>
    </source>
</evidence>
<evidence type="ECO:0000313" key="4">
    <source>
        <dbReference type="EMBL" id="VDN11900.1"/>
    </source>
</evidence>
<dbReference type="InterPro" id="IPR026847">
    <property type="entry name" value="VPS13"/>
</dbReference>
<dbReference type="Proteomes" id="UP000281553">
    <property type="component" value="Unassembled WGS sequence"/>
</dbReference>
<dbReference type="GO" id="GO:0006623">
    <property type="term" value="P:protein targeting to vacuole"/>
    <property type="evidence" value="ECO:0007669"/>
    <property type="project" value="TreeGrafter"/>
</dbReference>
<name>A0A3P7LEV9_DIBLA</name>
<evidence type="ECO:0000313" key="5">
    <source>
        <dbReference type="Proteomes" id="UP000281553"/>
    </source>
</evidence>
<organism evidence="4 5">
    <name type="scientific">Dibothriocephalus latus</name>
    <name type="common">Fish tapeworm</name>
    <name type="synonym">Diphyllobothrium latum</name>
    <dbReference type="NCBI Taxonomy" id="60516"/>
    <lineage>
        <taxon>Eukaryota</taxon>
        <taxon>Metazoa</taxon>
        <taxon>Spiralia</taxon>
        <taxon>Lophotrochozoa</taxon>
        <taxon>Platyhelminthes</taxon>
        <taxon>Cestoda</taxon>
        <taxon>Eucestoda</taxon>
        <taxon>Diphyllobothriidea</taxon>
        <taxon>Diphyllobothriidae</taxon>
        <taxon>Dibothriocephalus</taxon>
    </lineage>
</organism>
<dbReference type="PANTHER" id="PTHR16166">
    <property type="entry name" value="VACUOLAR PROTEIN SORTING-ASSOCIATED PROTEIN VPS13"/>
    <property type="match status" value="1"/>
</dbReference>
<evidence type="ECO:0000256" key="1">
    <source>
        <dbReference type="ARBA" id="ARBA00006545"/>
    </source>
</evidence>
<dbReference type="PANTHER" id="PTHR16166:SF93">
    <property type="entry name" value="INTERMEMBRANE LIPID TRANSFER PROTEIN VPS13"/>
    <property type="match status" value="1"/>
</dbReference>
<dbReference type="AlphaFoldDB" id="A0A3P7LEV9"/>
<comment type="similarity">
    <text evidence="1">Belongs to the VPS13 family.</text>
</comment>
<dbReference type="GO" id="GO:0045053">
    <property type="term" value="P:protein retention in Golgi apparatus"/>
    <property type="evidence" value="ECO:0007669"/>
    <property type="project" value="TreeGrafter"/>
</dbReference>
<proteinExistence type="inferred from homology"/>
<dbReference type="Pfam" id="PF12624">
    <property type="entry name" value="VPS13_N"/>
    <property type="match status" value="1"/>
</dbReference>
<evidence type="ECO:0000259" key="3">
    <source>
        <dbReference type="Pfam" id="PF12624"/>
    </source>
</evidence>
<accession>A0A3P7LEV9</accession>
<dbReference type="OrthoDB" id="428159at2759"/>
<keyword evidence="5" id="KW-1185">Reference proteome</keyword>
<keyword evidence="2" id="KW-0813">Transport</keyword>